<keyword evidence="3" id="KW-0804">Transcription</keyword>
<proteinExistence type="predicted"/>
<dbReference type="RefSeq" id="WP_259624125.1">
    <property type="nucleotide sequence ID" value="NZ_JANYMP010000007.1"/>
</dbReference>
<evidence type="ECO:0000259" key="4">
    <source>
        <dbReference type="Pfam" id="PF00440"/>
    </source>
</evidence>
<feature type="domain" description="Tetracyclin repressor-like C-terminal" evidence="5">
    <location>
        <begin position="100"/>
        <end position="187"/>
    </location>
</feature>
<dbReference type="Gene3D" id="1.10.357.10">
    <property type="entry name" value="Tetracycline Repressor, domain 2"/>
    <property type="match status" value="1"/>
</dbReference>
<comment type="caution">
    <text evidence="6">The sequence shown here is derived from an EMBL/GenBank/DDBJ whole genome shotgun (WGS) entry which is preliminary data.</text>
</comment>
<dbReference type="AlphaFoldDB" id="A0A9X3A0J0"/>
<sequence length="197" mass="21285">MTRTLTAKGAATRARIVEGAAELFRAGNIVTTTLDDVMLRTGTSKSQLFHYFPEGKEQLLLAVGELEADRAMEDNGECLAHLTSWKAWDEWRATVVDRYRDQENGCALSALYLQVGHGSPAARAILRTLLSRWGDQLAAGMRSMQAAGELSPSFDVDRAATALLSAMQGGVTILMATGDSSHLEAALDEGIERMRAA</sequence>
<dbReference type="Pfam" id="PF00440">
    <property type="entry name" value="TetR_N"/>
    <property type="match status" value="1"/>
</dbReference>
<dbReference type="InterPro" id="IPR009057">
    <property type="entry name" value="Homeodomain-like_sf"/>
</dbReference>
<evidence type="ECO:0000256" key="3">
    <source>
        <dbReference type="ARBA" id="ARBA00023163"/>
    </source>
</evidence>
<dbReference type="PANTHER" id="PTHR47506:SF3">
    <property type="entry name" value="HTH-TYPE TRANSCRIPTIONAL REGULATOR LMRA"/>
    <property type="match status" value="1"/>
</dbReference>
<dbReference type="InterPro" id="IPR011075">
    <property type="entry name" value="TetR_C"/>
</dbReference>
<evidence type="ECO:0000313" key="7">
    <source>
        <dbReference type="Proteomes" id="UP001141259"/>
    </source>
</evidence>
<dbReference type="Pfam" id="PF16925">
    <property type="entry name" value="TetR_C_13"/>
    <property type="match status" value="1"/>
</dbReference>
<reference evidence="6" key="1">
    <citation type="submission" date="2022-08" db="EMBL/GenBank/DDBJ databases">
        <authorList>
            <person name="Tistechok S."/>
            <person name="Samborskyy M."/>
            <person name="Roman I."/>
        </authorList>
    </citation>
    <scope>NUCLEOTIDE SEQUENCE</scope>
    <source>
        <strain evidence="6">DSM 103496</strain>
    </source>
</reference>
<evidence type="ECO:0000313" key="6">
    <source>
        <dbReference type="EMBL" id="MCS7478619.1"/>
    </source>
</evidence>
<keyword evidence="2" id="KW-0238">DNA-binding</keyword>
<protein>
    <submittedName>
        <fullName evidence="6">TetR/AcrR family transcriptional regulator</fullName>
    </submittedName>
</protein>
<evidence type="ECO:0000256" key="1">
    <source>
        <dbReference type="ARBA" id="ARBA00023015"/>
    </source>
</evidence>
<dbReference type="Proteomes" id="UP001141259">
    <property type="component" value="Unassembled WGS sequence"/>
</dbReference>
<dbReference type="SUPFAM" id="SSF46689">
    <property type="entry name" value="Homeodomain-like"/>
    <property type="match status" value="1"/>
</dbReference>
<evidence type="ECO:0000256" key="2">
    <source>
        <dbReference type="ARBA" id="ARBA00023125"/>
    </source>
</evidence>
<dbReference type="GO" id="GO:0003677">
    <property type="term" value="F:DNA binding"/>
    <property type="evidence" value="ECO:0007669"/>
    <property type="project" value="UniProtKB-KW"/>
</dbReference>
<keyword evidence="7" id="KW-1185">Reference proteome</keyword>
<organism evidence="6 7">
    <name type="scientific">Umezawaea endophytica</name>
    <dbReference type="NCBI Taxonomy" id="1654476"/>
    <lineage>
        <taxon>Bacteria</taxon>
        <taxon>Bacillati</taxon>
        <taxon>Actinomycetota</taxon>
        <taxon>Actinomycetes</taxon>
        <taxon>Pseudonocardiales</taxon>
        <taxon>Pseudonocardiaceae</taxon>
        <taxon>Umezawaea</taxon>
    </lineage>
</organism>
<dbReference type="PANTHER" id="PTHR47506">
    <property type="entry name" value="TRANSCRIPTIONAL REGULATORY PROTEIN"/>
    <property type="match status" value="1"/>
</dbReference>
<gene>
    <name evidence="6" type="ORF">NZH93_17295</name>
</gene>
<keyword evidence="1" id="KW-0805">Transcription regulation</keyword>
<name>A0A9X3A0J0_9PSEU</name>
<feature type="domain" description="HTH tetR-type" evidence="4">
    <location>
        <begin position="16"/>
        <end position="63"/>
    </location>
</feature>
<dbReference type="InterPro" id="IPR036271">
    <property type="entry name" value="Tet_transcr_reg_TetR-rel_C_sf"/>
</dbReference>
<dbReference type="SUPFAM" id="SSF48498">
    <property type="entry name" value="Tetracyclin repressor-like, C-terminal domain"/>
    <property type="match status" value="1"/>
</dbReference>
<dbReference type="InterPro" id="IPR001647">
    <property type="entry name" value="HTH_TetR"/>
</dbReference>
<evidence type="ECO:0000259" key="5">
    <source>
        <dbReference type="Pfam" id="PF16925"/>
    </source>
</evidence>
<accession>A0A9X3A0J0</accession>
<dbReference type="EMBL" id="JANYMP010000007">
    <property type="protein sequence ID" value="MCS7478619.1"/>
    <property type="molecule type" value="Genomic_DNA"/>
</dbReference>